<dbReference type="CDD" id="cd03794">
    <property type="entry name" value="GT4_WbuB-like"/>
    <property type="match status" value="1"/>
</dbReference>
<dbReference type="Gene3D" id="3.40.50.2000">
    <property type="entry name" value="Glycogen Phosphorylase B"/>
    <property type="match status" value="2"/>
</dbReference>
<keyword evidence="3" id="KW-1185">Reference proteome</keyword>
<dbReference type="PANTHER" id="PTHR12526">
    <property type="entry name" value="GLYCOSYLTRANSFERASE"/>
    <property type="match status" value="1"/>
</dbReference>
<comment type="caution">
    <text evidence="2">The sequence shown here is derived from an EMBL/GenBank/DDBJ whole genome shotgun (WGS) entry which is preliminary data.</text>
</comment>
<feature type="domain" description="Glycosyltransferase subfamily 4-like N-terminal" evidence="1">
    <location>
        <begin position="139"/>
        <end position="310"/>
    </location>
</feature>
<dbReference type="GO" id="GO:0016757">
    <property type="term" value="F:glycosyltransferase activity"/>
    <property type="evidence" value="ECO:0007669"/>
    <property type="project" value="UniProtKB-ARBA"/>
</dbReference>
<evidence type="ECO:0000313" key="2">
    <source>
        <dbReference type="EMBL" id="TGO03640.1"/>
    </source>
</evidence>
<accession>A0A4E0QWI5</accession>
<proteinExistence type="predicted"/>
<dbReference type="Proteomes" id="UP000030428">
    <property type="component" value="Unassembled WGS sequence"/>
</dbReference>
<dbReference type="Pfam" id="PF13692">
    <property type="entry name" value="Glyco_trans_1_4"/>
    <property type="match status" value="1"/>
</dbReference>
<gene>
    <name evidence="2" type="ORF">PN36_02750</name>
</gene>
<dbReference type="AlphaFoldDB" id="A0A4E0QWI5"/>
<reference evidence="2 3" key="1">
    <citation type="journal article" date="2016" name="Front. Microbiol.">
        <title>Single-Cell (Meta-)Genomics of a Dimorphic Candidatus Thiomargarita nelsonii Reveals Genomic Plasticity.</title>
        <authorList>
            <person name="Flood B.E."/>
            <person name="Fliss P."/>
            <person name="Jones D.S."/>
            <person name="Dick G.J."/>
            <person name="Jain S."/>
            <person name="Kaster A.K."/>
            <person name="Winkel M."/>
            <person name="Mussmann M."/>
            <person name="Bailey J."/>
        </authorList>
    </citation>
    <scope>NUCLEOTIDE SEQUENCE [LARGE SCALE GENOMIC DNA]</scope>
    <source>
        <strain evidence="2">Hydrate Ridge</strain>
    </source>
</reference>
<evidence type="ECO:0000313" key="3">
    <source>
        <dbReference type="Proteomes" id="UP000030428"/>
    </source>
</evidence>
<sequence>MTTQGSYPFFCLVYLMIKKQEIIHCLRTKHLFKHKIKQISVTNIRAITYRDVLELYLYISGQRDYQWKDSTGENLPRQSIIKTVINLIKDLLAWFFLYWFHARKTTLLKKLSKPQETFEQKFNSILFLRTDHWFNIKSGGSVGHLSGVINGFRTFGKQVQIVSSDYLVNVEKEDNFQICKPTYELGRNLPNVPELIYNKQLIQCLESKFENHYPSFIYQRYSLGNYVGVYLKAKYKIPYVCEYNGSFIWMGKNWGKRFFHEKLIHKIELLNLKAADLVVVVSQPMKTELLERGIEEQKILVNPNGVDTEKYSPAISGNSIRQKYHLDKKIVIGFIGTFGQWHGVIEMAQAIVRFFERHPNDTIRFLLIGDGVLMPQVQQVINQSLHNQKVILTGSVAQEEGASYLAACDIFLSPHIPNPDGSKFFGSPTKLFEYMGMGKAIIASDLEQIGEILKHGKTAYLVPPGEVEALADAIAVVAEDETLRIKLGENARKEVVAKYTWERHVERILDKLNGR</sequence>
<protein>
    <recommendedName>
        <fullName evidence="1">Glycosyltransferase subfamily 4-like N-terminal domain-containing protein</fullName>
    </recommendedName>
</protein>
<organism evidence="2 3">
    <name type="scientific">Candidatus Thiomargarita nelsonii</name>
    <dbReference type="NCBI Taxonomy" id="1003181"/>
    <lineage>
        <taxon>Bacteria</taxon>
        <taxon>Pseudomonadati</taxon>
        <taxon>Pseudomonadota</taxon>
        <taxon>Gammaproteobacteria</taxon>
        <taxon>Thiotrichales</taxon>
        <taxon>Thiotrichaceae</taxon>
        <taxon>Thiomargarita</taxon>
    </lineage>
</organism>
<dbReference type="SUPFAM" id="SSF53756">
    <property type="entry name" value="UDP-Glycosyltransferase/glycogen phosphorylase"/>
    <property type="match status" value="1"/>
</dbReference>
<dbReference type="InterPro" id="IPR028098">
    <property type="entry name" value="Glyco_trans_4-like_N"/>
</dbReference>
<evidence type="ECO:0000259" key="1">
    <source>
        <dbReference type="Pfam" id="PF13439"/>
    </source>
</evidence>
<dbReference type="Pfam" id="PF13439">
    <property type="entry name" value="Glyco_transf_4"/>
    <property type="match status" value="1"/>
</dbReference>
<name>A0A4E0QWI5_9GAMM</name>
<dbReference type="EMBL" id="JSZA02000007">
    <property type="protein sequence ID" value="TGO03640.1"/>
    <property type="molecule type" value="Genomic_DNA"/>
</dbReference>
<dbReference type="PANTHER" id="PTHR12526:SF622">
    <property type="entry name" value="GLYCOSYLTRANSFERASE (GROUP I)"/>
    <property type="match status" value="1"/>
</dbReference>